<dbReference type="GO" id="GO:0016301">
    <property type="term" value="F:kinase activity"/>
    <property type="evidence" value="ECO:0007669"/>
    <property type="project" value="UniProtKB-KW"/>
</dbReference>
<keyword evidence="2" id="KW-0813">Transport</keyword>
<evidence type="ECO:0000256" key="3">
    <source>
        <dbReference type="ARBA" id="ARBA00022490"/>
    </source>
</evidence>
<dbReference type="Pfam" id="PF03830">
    <property type="entry name" value="PTSIIB_sorb"/>
    <property type="match status" value="1"/>
</dbReference>
<keyword evidence="6" id="KW-0598">Phosphotransferase system</keyword>
<dbReference type="GO" id="GO:0009401">
    <property type="term" value="P:phosphoenolpyruvate-dependent sugar phosphotransferase system"/>
    <property type="evidence" value="ECO:0007669"/>
    <property type="project" value="UniProtKB-KW"/>
</dbReference>
<evidence type="ECO:0000256" key="6">
    <source>
        <dbReference type="ARBA" id="ARBA00022683"/>
    </source>
</evidence>
<dbReference type="STRING" id="1520.LF65_02551"/>
<evidence type="ECO:0000256" key="7">
    <source>
        <dbReference type="ARBA" id="ARBA00022777"/>
    </source>
</evidence>
<keyword evidence="3" id="KW-0963">Cytoplasm</keyword>
<evidence type="ECO:0000256" key="1">
    <source>
        <dbReference type="ARBA" id="ARBA00004496"/>
    </source>
</evidence>
<dbReference type="RefSeq" id="WP_041896418.1">
    <property type="nucleotide sequence ID" value="NZ_CP010086.2"/>
</dbReference>
<reference evidence="10" key="1">
    <citation type="submission" date="2014-12" db="EMBL/GenBank/DDBJ databases">
        <title>Genome sequence of Clostridium beijerinckii strain 59B.</title>
        <authorList>
            <person name="Little G.T."/>
            <person name="Minton N.P."/>
        </authorList>
    </citation>
    <scope>NUCLEOTIDE SEQUENCE [LARGE SCALE GENOMIC DNA]</scope>
    <source>
        <strain evidence="10">59B</strain>
    </source>
</reference>
<evidence type="ECO:0000259" key="8">
    <source>
        <dbReference type="PROSITE" id="PS51101"/>
    </source>
</evidence>
<dbReference type="InterPro" id="IPR036667">
    <property type="entry name" value="PTS_IIB_sorbose-sp_sf"/>
</dbReference>
<evidence type="ECO:0000256" key="5">
    <source>
        <dbReference type="ARBA" id="ARBA00022679"/>
    </source>
</evidence>
<accession>A0A0B5QQF1</accession>
<comment type="subcellular location">
    <subcellularLocation>
        <location evidence="1">Cytoplasm</location>
    </subcellularLocation>
</comment>
<proteinExistence type="predicted"/>
<feature type="domain" description="PTS EIIB type-4" evidence="8">
    <location>
        <begin position="1"/>
        <end position="160"/>
    </location>
</feature>
<dbReference type="GO" id="GO:0005737">
    <property type="term" value="C:cytoplasm"/>
    <property type="evidence" value="ECO:0007669"/>
    <property type="project" value="UniProtKB-SubCell"/>
</dbReference>
<dbReference type="OrthoDB" id="9788818at2"/>
<organism evidence="9 10">
    <name type="scientific">Clostridium beijerinckii</name>
    <name type="common">Clostridium MP</name>
    <dbReference type="NCBI Taxonomy" id="1520"/>
    <lineage>
        <taxon>Bacteria</taxon>
        <taxon>Bacillati</taxon>
        <taxon>Bacillota</taxon>
        <taxon>Clostridia</taxon>
        <taxon>Eubacteriales</taxon>
        <taxon>Clostridiaceae</taxon>
        <taxon>Clostridium</taxon>
    </lineage>
</organism>
<dbReference type="KEGG" id="cbei:LF65_02551"/>
<evidence type="ECO:0000256" key="4">
    <source>
        <dbReference type="ARBA" id="ARBA00022597"/>
    </source>
</evidence>
<dbReference type="GO" id="GO:0008982">
    <property type="term" value="F:protein-N(PI)-phosphohistidine-sugar phosphotransferase activity"/>
    <property type="evidence" value="ECO:0007669"/>
    <property type="project" value="InterPro"/>
</dbReference>
<keyword evidence="7" id="KW-0418">Kinase</keyword>
<dbReference type="AlphaFoldDB" id="A0A0B5QQF1"/>
<dbReference type="Gene3D" id="3.40.35.10">
    <property type="entry name" value="Phosphotransferase system, sorbose subfamily IIB component"/>
    <property type="match status" value="1"/>
</dbReference>
<dbReference type="EMBL" id="CP010086">
    <property type="protein sequence ID" value="AJG99128.1"/>
    <property type="molecule type" value="Genomic_DNA"/>
</dbReference>
<dbReference type="SUPFAM" id="SSF52728">
    <property type="entry name" value="PTS IIb component"/>
    <property type="match status" value="1"/>
</dbReference>
<evidence type="ECO:0000313" key="10">
    <source>
        <dbReference type="Proteomes" id="UP000031866"/>
    </source>
</evidence>
<protein>
    <submittedName>
        <fullName evidence="9">PTS system sorbose subfamily transporter subunit IIB</fullName>
    </submittedName>
</protein>
<evidence type="ECO:0000256" key="2">
    <source>
        <dbReference type="ARBA" id="ARBA00022448"/>
    </source>
</evidence>
<dbReference type="InterPro" id="IPR004720">
    <property type="entry name" value="PTS_IIB_sorbose-sp"/>
</dbReference>
<sequence>MLKIVRLDDRLVHGQLINNWCTYEDVTEIIVVNKEVAENDIRKTFIELSVPEDIKIIFCDTLKALELYEEECEYEDVIIVFGNPFEVLEFIEGGGKIKSLNLGGMSFKRDKEKINTNLYLDDKEIEALKKIADSEVEIEIRILPTDKKTEFFNTLKARRR</sequence>
<gene>
    <name evidence="9" type="ORF">LF65_02551</name>
</gene>
<dbReference type="Proteomes" id="UP000031866">
    <property type="component" value="Chromosome"/>
</dbReference>
<keyword evidence="5" id="KW-0808">Transferase</keyword>
<name>A0A0B5QQF1_CLOBE</name>
<dbReference type="PROSITE" id="PS51101">
    <property type="entry name" value="PTS_EIIB_TYPE_4"/>
    <property type="match status" value="1"/>
</dbReference>
<evidence type="ECO:0000313" key="9">
    <source>
        <dbReference type="EMBL" id="AJG99128.1"/>
    </source>
</evidence>
<keyword evidence="4" id="KW-0762">Sugar transport</keyword>